<accession>B1FQ26</accession>
<proteinExistence type="predicted"/>
<evidence type="ECO:0000313" key="1">
    <source>
        <dbReference type="EMBL" id="EDT00346.1"/>
    </source>
</evidence>
<dbReference type="AlphaFoldDB" id="B1FQ26"/>
<keyword evidence="1" id="KW-0808">Transferase</keyword>
<protein>
    <submittedName>
        <fullName evidence="1">A kinase (PRKA) anchor protein 14</fullName>
    </submittedName>
</protein>
<evidence type="ECO:0000313" key="2">
    <source>
        <dbReference type="Proteomes" id="UP000005463"/>
    </source>
</evidence>
<sequence>MPAAPASEPIVCAPVAPARSNVAPAPVRLTVPVDARLPPAPSASVPLLIVVSPVYVFAPVSVVVAVPFFTSPPVPLIVPARPSALLPPSVSVAPVARLTALPSVTFVLVSSDADALTFSAPVPSAPLLPTTRPPAFRFVPPV</sequence>
<name>B1FQ26_9BURK</name>
<reference evidence="1 2" key="1">
    <citation type="submission" date="2008-03" db="EMBL/GenBank/DDBJ databases">
        <title>Sequencing of the draft genome and assembly of Burkholderia ambifaria IOP40-10.</title>
        <authorList>
            <consortium name="US DOE Joint Genome Institute (JGI-PGF)"/>
            <person name="Copeland A."/>
            <person name="Lucas S."/>
            <person name="Lapidus A."/>
            <person name="Glavina del Rio T."/>
            <person name="Dalin E."/>
            <person name="Tice H."/>
            <person name="Bruce D."/>
            <person name="Goodwin L."/>
            <person name="Pitluck S."/>
            <person name="Larimer F."/>
            <person name="Land M.L."/>
            <person name="Hauser L."/>
            <person name="Tiedje J."/>
            <person name="Richardson P."/>
        </authorList>
    </citation>
    <scope>NUCLEOTIDE SEQUENCE [LARGE SCALE GENOMIC DNA]</scope>
    <source>
        <strain evidence="1 2">IOP40-10</strain>
    </source>
</reference>
<keyword evidence="1" id="KW-0418">Kinase</keyword>
<dbReference type="GO" id="GO:0016301">
    <property type="term" value="F:kinase activity"/>
    <property type="evidence" value="ECO:0007669"/>
    <property type="project" value="UniProtKB-KW"/>
</dbReference>
<dbReference type="EMBL" id="ABLC01000300">
    <property type="protein sequence ID" value="EDT00346.1"/>
    <property type="molecule type" value="Genomic_DNA"/>
</dbReference>
<organism evidence="1 2">
    <name type="scientific">Burkholderia ambifaria IOP40-10</name>
    <dbReference type="NCBI Taxonomy" id="396596"/>
    <lineage>
        <taxon>Bacteria</taxon>
        <taxon>Pseudomonadati</taxon>
        <taxon>Pseudomonadota</taxon>
        <taxon>Betaproteobacteria</taxon>
        <taxon>Burkholderiales</taxon>
        <taxon>Burkholderiaceae</taxon>
        <taxon>Burkholderia</taxon>
        <taxon>Burkholderia cepacia complex</taxon>
    </lineage>
</organism>
<gene>
    <name evidence="1" type="ORF">BamIOP4010DRAFT_6137</name>
</gene>
<dbReference type="Proteomes" id="UP000005463">
    <property type="component" value="Unassembled WGS sequence"/>
</dbReference>
<comment type="caution">
    <text evidence="1">The sequence shown here is derived from an EMBL/GenBank/DDBJ whole genome shotgun (WGS) entry which is preliminary data.</text>
</comment>